<dbReference type="PANTHER" id="PTHR12358:SF106">
    <property type="entry name" value="LIPID KINASE YEGS"/>
    <property type="match status" value="1"/>
</dbReference>
<keyword evidence="4" id="KW-0418">Kinase</keyword>
<dbReference type="STRING" id="1737425.GCA_900049755_02429"/>
<organism evidence="4 5">
    <name type="scientific">Corynebacterium provencense</name>
    <dbReference type="NCBI Taxonomy" id="1737425"/>
    <lineage>
        <taxon>Bacteria</taxon>
        <taxon>Bacillati</taxon>
        <taxon>Actinomycetota</taxon>
        <taxon>Actinomycetes</taxon>
        <taxon>Mycobacteriales</taxon>
        <taxon>Corynebacteriaceae</taxon>
        <taxon>Corynebacterium</taxon>
    </lineage>
</organism>
<comment type="cofactor">
    <cofactor evidence="1">
        <name>Mg(2+)</name>
        <dbReference type="ChEBI" id="CHEBI:18420"/>
    </cofactor>
</comment>
<dbReference type="EC" id="2.7.1.107" evidence="4"/>
<keyword evidence="5" id="KW-1185">Reference proteome</keyword>
<dbReference type="InterPro" id="IPR050187">
    <property type="entry name" value="Lipid_Phosphate_FormReg"/>
</dbReference>
<dbReference type="Pfam" id="PF00781">
    <property type="entry name" value="DAGK_cat"/>
    <property type="match status" value="1"/>
</dbReference>
<evidence type="ECO:0000313" key="4">
    <source>
        <dbReference type="EMBL" id="AWT26121.1"/>
    </source>
</evidence>
<accession>A0A2Z3YR17</accession>
<sequence length="314" mass="32851">MLITNPFATTTSSAGRDRLYESLSARHSVELVATTRRGHATELGALAAGTFDAVVVNGGDGSVNEVVNGMLGAPDRTDRPAAGDLPALGVIPGGNANVFARALGIDPDPVRAAAQLATGLDRGTRRPVSLGHTLGRWFLFTAGTGLDATVIRRMEQLRAAGRRVTDLRYVTTALGTFLSPAHPSPTFTVDMPGRTVEGVRFGFVSNTSPWTYLGPLALRTNPGTDLDHGLGVAALTSLAVVPTLVLAGRLLTGSRNPRSAHLVREDDVPTVRFTGTSPADVQIDGDYVGRHSRLDFGCVPGALDVIAPAPASFR</sequence>
<comment type="similarity">
    <text evidence="2">Belongs to the diacylglycerol/lipid kinase family.</text>
</comment>
<feature type="domain" description="DAGKc" evidence="3">
    <location>
        <begin position="1"/>
        <end position="137"/>
    </location>
</feature>
<evidence type="ECO:0000313" key="5">
    <source>
        <dbReference type="Proteomes" id="UP000247696"/>
    </source>
</evidence>
<keyword evidence="4" id="KW-0808">Transferase</keyword>
<evidence type="ECO:0000259" key="3">
    <source>
        <dbReference type="PROSITE" id="PS50146"/>
    </source>
</evidence>
<dbReference type="PROSITE" id="PS50146">
    <property type="entry name" value="DAGK"/>
    <property type="match status" value="1"/>
</dbReference>
<evidence type="ECO:0000256" key="1">
    <source>
        <dbReference type="ARBA" id="ARBA00001946"/>
    </source>
</evidence>
<dbReference type="EMBL" id="CP024988">
    <property type="protein sequence ID" value="AWT26121.1"/>
    <property type="molecule type" value="Genomic_DNA"/>
</dbReference>
<dbReference type="InterPro" id="IPR016064">
    <property type="entry name" value="NAD/diacylglycerol_kinase_sf"/>
</dbReference>
<dbReference type="SMART" id="SM00046">
    <property type="entry name" value="DAGKc"/>
    <property type="match status" value="1"/>
</dbReference>
<reference evidence="5" key="1">
    <citation type="submission" date="2017-11" db="EMBL/GenBank/DDBJ databases">
        <title>Otitis media/interna in a cat caused by the recently described species Corynebacterium provencense.</title>
        <authorList>
            <person name="Kittl S."/>
            <person name="Brodard I."/>
            <person name="Rychener L."/>
            <person name="Jores J."/>
            <person name="Roosje P."/>
            <person name="Gobeli Brawand S."/>
        </authorList>
    </citation>
    <scope>NUCLEOTIDE SEQUENCE [LARGE SCALE GENOMIC DNA]</scope>
    <source>
        <strain evidence="5">17KM38</strain>
    </source>
</reference>
<protein>
    <submittedName>
        <fullName evidence="4">Diacylglycerol kinase</fullName>
        <ecNumber evidence="4">2.7.1.107</ecNumber>
    </submittedName>
</protein>
<dbReference type="AlphaFoldDB" id="A0A2Z3YR17"/>
<dbReference type="Gene3D" id="2.60.200.40">
    <property type="match status" value="1"/>
</dbReference>
<dbReference type="PANTHER" id="PTHR12358">
    <property type="entry name" value="SPHINGOSINE KINASE"/>
    <property type="match status" value="1"/>
</dbReference>
<name>A0A2Z3YR17_9CORY</name>
<dbReference type="GO" id="GO:0004143">
    <property type="term" value="F:ATP-dependent diacylglycerol kinase activity"/>
    <property type="evidence" value="ECO:0007669"/>
    <property type="project" value="UniProtKB-EC"/>
</dbReference>
<dbReference type="Proteomes" id="UP000247696">
    <property type="component" value="Chromosome"/>
</dbReference>
<evidence type="ECO:0000256" key="2">
    <source>
        <dbReference type="ARBA" id="ARBA00005983"/>
    </source>
</evidence>
<dbReference type="InterPro" id="IPR017438">
    <property type="entry name" value="ATP-NAD_kinase_N"/>
</dbReference>
<dbReference type="InterPro" id="IPR001206">
    <property type="entry name" value="Diacylglycerol_kinase_cat_dom"/>
</dbReference>
<dbReference type="GO" id="GO:0005886">
    <property type="term" value="C:plasma membrane"/>
    <property type="evidence" value="ECO:0007669"/>
    <property type="project" value="TreeGrafter"/>
</dbReference>
<dbReference type="Gene3D" id="3.40.50.10330">
    <property type="entry name" value="Probable inorganic polyphosphate/atp-NAD kinase, domain 1"/>
    <property type="match status" value="1"/>
</dbReference>
<proteinExistence type="inferred from homology"/>
<dbReference type="SUPFAM" id="SSF111331">
    <property type="entry name" value="NAD kinase/diacylglycerol kinase-like"/>
    <property type="match status" value="1"/>
</dbReference>
<gene>
    <name evidence="4" type="primary">dagK</name>
    <name evidence="4" type="ORF">Csp1_13280</name>
</gene>
<dbReference type="KEGG" id="cpre:Csp1_13280"/>